<dbReference type="InterPro" id="IPR035906">
    <property type="entry name" value="MetI-like_sf"/>
</dbReference>
<keyword evidence="7 8" id="KW-0472">Membrane</keyword>
<dbReference type="PANTHER" id="PTHR43357:SF4">
    <property type="entry name" value="INNER MEMBRANE ABC TRANSPORTER PERMEASE PROTEIN YDCV"/>
    <property type="match status" value="1"/>
</dbReference>
<keyword evidence="11" id="KW-1185">Reference proteome</keyword>
<comment type="similarity">
    <text evidence="8">Belongs to the binding-protein-dependent transport system permease family.</text>
</comment>
<reference evidence="10" key="2">
    <citation type="submission" date="2020-09" db="EMBL/GenBank/DDBJ databases">
        <authorList>
            <person name="Sun Q."/>
            <person name="Sedlacek I."/>
        </authorList>
    </citation>
    <scope>NUCLEOTIDE SEQUENCE</scope>
    <source>
        <strain evidence="10">CCM 7897</strain>
    </source>
</reference>
<evidence type="ECO:0000256" key="8">
    <source>
        <dbReference type="RuleBase" id="RU363032"/>
    </source>
</evidence>
<feature type="transmembrane region" description="Helical" evidence="8">
    <location>
        <begin position="189"/>
        <end position="212"/>
    </location>
</feature>
<keyword evidence="4" id="KW-0997">Cell inner membrane</keyword>
<evidence type="ECO:0000256" key="5">
    <source>
        <dbReference type="ARBA" id="ARBA00022692"/>
    </source>
</evidence>
<evidence type="ECO:0000256" key="4">
    <source>
        <dbReference type="ARBA" id="ARBA00022519"/>
    </source>
</evidence>
<protein>
    <submittedName>
        <fullName evidence="10">Polyamine ABC transporter permease</fullName>
    </submittedName>
</protein>
<name>A0A917BY66_9HYPH</name>
<organism evidence="10 11">
    <name type="scientific">Azorhizobium oxalatiphilum</name>
    <dbReference type="NCBI Taxonomy" id="980631"/>
    <lineage>
        <taxon>Bacteria</taxon>
        <taxon>Pseudomonadati</taxon>
        <taxon>Pseudomonadota</taxon>
        <taxon>Alphaproteobacteria</taxon>
        <taxon>Hyphomicrobiales</taxon>
        <taxon>Xanthobacteraceae</taxon>
        <taxon>Azorhizobium</taxon>
    </lineage>
</organism>
<comment type="subcellular location">
    <subcellularLocation>
        <location evidence="1">Cell inner membrane</location>
        <topology evidence="1">Multi-pass membrane protein</topology>
    </subcellularLocation>
    <subcellularLocation>
        <location evidence="8">Cell membrane</location>
        <topology evidence="8">Multi-pass membrane protein</topology>
    </subcellularLocation>
</comment>
<dbReference type="CDD" id="cd06261">
    <property type="entry name" value="TM_PBP2"/>
    <property type="match status" value="1"/>
</dbReference>
<dbReference type="Proteomes" id="UP000606044">
    <property type="component" value="Unassembled WGS sequence"/>
</dbReference>
<dbReference type="PROSITE" id="PS50928">
    <property type="entry name" value="ABC_TM1"/>
    <property type="match status" value="1"/>
</dbReference>
<evidence type="ECO:0000256" key="7">
    <source>
        <dbReference type="ARBA" id="ARBA00023136"/>
    </source>
</evidence>
<evidence type="ECO:0000313" key="11">
    <source>
        <dbReference type="Proteomes" id="UP000606044"/>
    </source>
</evidence>
<feature type="transmembrane region" description="Helical" evidence="8">
    <location>
        <begin position="62"/>
        <end position="90"/>
    </location>
</feature>
<evidence type="ECO:0000313" key="10">
    <source>
        <dbReference type="EMBL" id="GGF62643.1"/>
    </source>
</evidence>
<dbReference type="GO" id="GO:0055085">
    <property type="term" value="P:transmembrane transport"/>
    <property type="evidence" value="ECO:0007669"/>
    <property type="project" value="InterPro"/>
</dbReference>
<proteinExistence type="inferred from homology"/>
<feature type="transmembrane region" description="Helical" evidence="8">
    <location>
        <begin position="12"/>
        <end position="33"/>
    </location>
</feature>
<gene>
    <name evidence="10" type="ORF">GCM10007301_22970</name>
</gene>
<dbReference type="Pfam" id="PF00528">
    <property type="entry name" value="BPD_transp_1"/>
    <property type="match status" value="1"/>
</dbReference>
<feature type="transmembrane region" description="Helical" evidence="8">
    <location>
        <begin position="102"/>
        <end position="124"/>
    </location>
</feature>
<accession>A0A917BY66</accession>
<keyword evidence="5 8" id="KW-0812">Transmembrane</keyword>
<comment type="caution">
    <text evidence="10">The sequence shown here is derived from an EMBL/GenBank/DDBJ whole genome shotgun (WGS) entry which is preliminary data.</text>
</comment>
<feature type="domain" description="ABC transmembrane type-1" evidence="9">
    <location>
        <begin position="64"/>
        <end position="252"/>
    </location>
</feature>
<sequence length="264" mass="28048">MDERPISPVLKGVTLVMFLFLLAPLIVVVPISFSGDAYMAFPPTSWSVKWYGAIFHDAQMTAAFTISILLAIVVTVISLLVGLPAAYALVRLKPRGAEALGSLFTAPLLLPTIVLGLAILLVFAPLGLLGTFQGLVAAHLIVTLPYAVRVLSTALATLPIPVEEAAATLGARPLTVFFKVTLPMMRSGLVSTAALCFLVSFDEVVLSLFMTGPRLSTLPVAMYHHVEQQADPMVASLSVLLVVLTLVVVLIVDRTAGLAKTFVK</sequence>
<feature type="transmembrane region" description="Helical" evidence="8">
    <location>
        <begin position="232"/>
        <end position="252"/>
    </location>
</feature>
<evidence type="ECO:0000256" key="3">
    <source>
        <dbReference type="ARBA" id="ARBA00022475"/>
    </source>
</evidence>
<dbReference type="RefSeq" id="WP_188578519.1">
    <property type="nucleotide sequence ID" value="NZ_BMCT01000002.1"/>
</dbReference>
<evidence type="ECO:0000256" key="1">
    <source>
        <dbReference type="ARBA" id="ARBA00004429"/>
    </source>
</evidence>
<evidence type="ECO:0000256" key="2">
    <source>
        <dbReference type="ARBA" id="ARBA00022448"/>
    </source>
</evidence>
<keyword evidence="3" id="KW-1003">Cell membrane</keyword>
<dbReference type="InterPro" id="IPR000515">
    <property type="entry name" value="MetI-like"/>
</dbReference>
<evidence type="ECO:0000259" key="9">
    <source>
        <dbReference type="PROSITE" id="PS50928"/>
    </source>
</evidence>
<keyword evidence="2 8" id="KW-0813">Transport</keyword>
<feature type="transmembrane region" description="Helical" evidence="8">
    <location>
        <begin position="130"/>
        <end position="148"/>
    </location>
</feature>
<dbReference type="GO" id="GO:0005886">
    <property type="term" value="C:plasma membrane"/>
    <property type="evidence" value="ECO:0007669"/>
    <property type="project" value="UniProtKB-SubCell"/>
</dbReference>
<dbReference type="EMBL" id="BMCT01000002">
    <property type="protein sequence ID" value="GGF62643.1"/>
    <property type="molecule type" value="Genomic_DNA"/>
</dbReference>
<dbReference type="SUPFAM" id="SSF161098">
    <property type="entry name" value="MetI-like"/>
    <property type="match status" value="1"/>
</dbReference>
<reference evidence="10" key="1">
    <citation type="journal article" date="2014" name="Int. J. Syst. Evol. Microbiol.">
        <title>Complete genome sequence of Corynebacterium casei LMG S-19264T (=DSM 44701T), isolated from a smear-ripened cheese.</title>
        <authorList>
            <consortium name="US DOE Joint Genome Institute (JGI-PGF)"/>
            <person name="Walter F."/>
            <person name="Albersmeier A."/>
            <person name="Kalinowski J."/>
            <person name="Ruckert C."/>
        </authorList>
    </citation>
    <scope>NUCLEOTIDE SEQUENCE</scope>
    <source>
        <strain evidence="10">CCM 7897</strain>
    </source>
</reference>
<dbReference type="AlphaFoldDB" id="A0A917BY66"/>
<dbReference type="Gene3D" id="1.10.3720.10">
    <property type="entry name" value="MetI-like"/>
    <property type="match status" value="1"/>
</dbReference>
<dbReference type="PANTHER" id="PTHR43357">
    <property type="entry name" value="INNER MEMBRANE ABC TRANSPORTER PERMEASE PROTEIN YDCV"/>
    <property type="match status" value="1"/>
</dbReference>
<evidence type="ECO:0000256" key="6">
    <source>
        <dbReference type="ARBA" id="ARBA00022989"/>
    </source>
</evidence>
<keyword evidence="6 8" id="KW-1133">Transmembrane helix</keyword>